<keyword evidence="1" id="KW-1185">Reference proteome</keyword>
<proteinExistence type="predicted"/>
<evidence type="ECO:0000313" key="2">
    <source>
        <dbReference type="WBParaSite" id="ACRNAN_scaffold10298.g10066.t1"/>
    </source>
</evidence>
<dbReference type="AlphaFoldDB" id="A0A914CGB7"/>
<name>A0A914CGB7_9BILA</name>
<accession>A0A914CGB7</accession>
<sequence length="93" mass="10210">MWMQGPGPFNNAAQTITCPPGFFTGTACVYIGDAQTQNPTTTQVCARGPLSFKVFCMPPSPFTFIEFQGMNYTFWLIVWSSNHDADSDADAES</sequence>
<dbReference type="WBParaSite" id="ACRNAN_scaffold10298.g10066.t1">
    <property type="protein sequence ID" value="ACRNAN_scaffold10298.g10066.t1"/>
    <property type="gene ID" value="ACRNAN_scaffold10298.g10066"/>
</dbReference>
<reference evidence="2" key="1">
    <citation type="submission" date="2022-11" db="UniProtKB">
        <authorList>
            <consortium name="WormBaseParasite"/>
        </authorList>
    </citation>
    <scope>IDENTIFICATION</scope>
</reference>
<protein>
    <submittedName>
        <fullName evidence="2">Sushi domain-containing protein</fullName>
    </submittedName>
</protein>
<evidence type="ECO:0000313" key="1">
    <source>
        <dbReference type="Proteomes" id="UP000887540"/>
    </source>
</evidence>
<organism evidence="1 2">
    <name type="scientific">Acrobeloides nanus</name>
    <dbReference type="NCBI Taxonomy" id="290746"/>
    <lineage>
        <taxon>Eukaryota</taxon>
        <taxon>Metazoa</taxon>
        <taxon>Ecdysozoa</taxon>
        <taxon>Nematoda</taxon>
        <taxon>Chromadorea</taxon>
        <taxon>Rhabditida</taxon>
        <taxon>Tylenchina</taxon>
        <taxon>Cephalobomorpha</taxon>
        <taxon>Cephaloboidea</taxon>
        <taxon>Cephalobidae</taxon>
        <taxon>Acrobeloides</taxon>
    </lineage>
</organism>
<dbReference type="Proteomes" id="UP000887540">
    <property type="component" value="Unplaced"/>
</dbReference>